<dbReference type="PROSITE" id="PS50878">
    <property type="entry name" value="RT_POL"/>
    <property type="match status" value="1"/>
</dbReference>
<dbReference type="PROSITE" id="PS50879">
    <property type="entry name" value="RNASE_H_1"/>
    <property type="match status" value="1"/>
</dbReference>
<dbReference type="Pfam" id="PF00078">
    <property type="entry name" value="RVT_1"/>
    <property type="match status" value="1"/>
</dbReference>
<dbReference type="GO" id="GO:0004523">
    <property type="term" value="F:RNA-DNA hybrid ribonuclease activity"/>
    <property type="evidence" value="ECO:0007669"/>
    <property type="project" value="InterPro"/>
</dbReference>
<dbReference type="PANTHER" id="PTHR19446">
    <property type="entry name" value="REVERSE TRANSCRIPTASES"/>
    <property type="match status" value="1"/>
</dbReference>
<name>A0A2Z6QT07_9GLOM</name>
<dbReference type="Gene3D" id="3.30.420.10">
    <property type="entry name" value="Ribonuclease H-like superfamily/Ribonuclease H"/>
    <property type="match status" value="1"/>
</dbReference>
<evidence type="ECO:0000259" key="2">
    <source>
        <dbReference type="PROSITE" id="PS50879"/>
    </source>
</evidence>
<gene>
    <name evidence="3" type="ORF">RclHR1_14870006</name>
</gene>
<keyword evidence="4" id="KW-1185">Reference proteome</keyword>
<sequence>MTAQDMWNLLTLRAQEGEIESSDIPKVTTIQGWITRYAAQLREKSHIPSAWKSALLYPIPKPEFWNYQLNKTRPIILLESLQKIFVKIITDHLNKFLHTANALQLNNQAGIAGSSTAEIILMIQTCIDINLAQNQKFYIMVQDLSKAYDRINLDLLITAMDRLDLPKICQMTIINLFKGHKNRVIISDHLTNLFDLTTGIIQGEVISPILWVLYYDPLFEAINNTTTGGINLQAKHPKNIYDPDSIQDPYRVQLNCKLQGYLDDTTWLNSSLHHLEEHLNIADEFYHFSNIKINKSKCHLLTNDKELVNKGTTDIQFGPTKITVDTKRIMFLDQIIQLDNAFFKTWDKIKSSMPNNKGPIPLWYKHMIDQYTINSNTLRLNFDLPQLPQQHLRMKRPKKNFTLPNQTIRPRNTWTYFWSPVIKDIIPTSTTLTPNHHNYENTPKSHDNILRPCDGCNLHYPYYIADFRPKYVILQPLDKSLDLKIKPKGMLPNNRTTSTTSSFLKEKLCQTTKSHHTLRTLAYNDYLRMHQALNSDTASTTGIILKDASQQDITMGLGWHVTRPTTPIPISFSGACKHFPSSTKAEAYAICTALIICPLHTTVNIYTDSQYCINTFYNITQRLITPRRQLKIPNHHIWFVIMKVIKDNHLTVNLHKVKAHSNNVHNYKADTLAKAGHTSTYLIELNKHHIPTNIHIVWDQHHDNITIDHNIWHITQDIGNRQKFYAWLDYKTNLALKTVSYNQEIDWPLTEKFFNFNPNDRPTSHKLTKFRAWQHKAINNLIPTMDIISLCYPNLFQDVSNCWSCNLHPETNTSLWLCSINLKVLRPHIVKYTQDLLQYIHQTCDYEDFLLSQEINNNAIFRFFLSPSGSMPPPDLKSPFILTCQQIITHDFSALFRGKYKSKKTLHNTILFKFYELTQLIKRIIWKPRNDSFKKWKTAHQVNKHTYRQYRRKHKRLKGNDDSQLIGADKYQCSRQDHTHDNNTNVQHFYQTASFHSLQDHSVAFIYAMSSNFRHHGPWSSHVVDTTSLYNIDFFLFSFCNFSSSVAFSFFWGV</sequence>
<evidence type="ECO:0000313" key="3">
    <source>
        <dbReference type="EMBL" id="GBB88304.1"/>
    </source>
</evidence>
<accession>A0A2Z6QT07</accession>
<comment type="caution">
    <text evidence="3">The sequence shown here is derived from an EMBL/GenBank/DDBJ whole genome shotgun (WGS) entry which is preliminary data.</text>
</comment>
<reference evidence="3 4" key="1">
    <citation type="submission" date="2017-11" db="EMBL/GenBank/DDBJ databases">
        <title>The genome of Rhizophagus clarus HR1 reveals common genetic basis of auxotrophy among arbuscular mycorrhizal fungi.</title>
        <authorList>
            <person name="Kobayashi Y."/>
        </authorList>
    </citation>
    <scope>NUCLEOTIDE SEQUENCE [LARGE SCALE GENOMIC DNA]</scope>
    <source>
        <strain evidence="3 4">HR1</strain>
    </source>
</reference>
<dbReference type="InterPro" id="IPR012337">
    <property type="entry name" value="RNaseH-like_sf"/>
</dbReference>
<dbReference type="GO" id="GO:0003676">
    <property type="term" value="F:nucleic acid binding"/>
    <property type="evidence" value="ECO:0007669"/>
    <property type="project" value="InterPro"/>
</dbReference>
<dbReference type="AlphaFoldDB" id="A0A2Z6QT07"/>
<evidence type="ECO:0008006" key="5">
    <source>
        <dbReference type="Google" id="ProtNLM"/>
    </source>
</evidence>
<evidence type="ECO:0000313" key="4">
    <source>
        <dbReference type="Proteomes" id="UP000247702"/>
    </source>
</evidence>
<dbReference type="SUPFAM" id="SSF53098">
    <property type="entry name" value="Ribonuclease H-like"/>
    <property type="match status" value="1"/>
</dbReference>
<evidence type="ECO:0000259" key="1">
    <source>
        <dbReference type="PROSITE" id="PS50878"/>
    </source>
</evidence>
<organism evidence="3 4">
    <name type="scientific">Rhizophagus clarus</name>
    <dbReference type="NCBI Taxonomy" id="94130"/>
    <lineage>
        <taxon>Eukaryota</taxon>
        <taxon>Fungi</taxon>
        <taxon>Fungi incertae sedis</taxon>
        <taxon>Mucoromycota</taxon>
        <taxon>Glomeromycotina</taxon>
        <taxon>Glomeromycetes</taxon>
        <taxon>Glomerales</taxon>
        <taxon>Glomeraceae</taxon>
        <taxon>Rhizophagus</taxon>
    </lineage>
</organism>
<proteinExistence type="predicted"/>
<dbReference type="InterPro" id="IPR002156">
    <property type="entry name" value="RNaseH_domain"/>
</dbReference>
<dbReference type="Proteomes" id="UP000247702">
    <property type="component" value="Unassembled WGS sequence"/>
</dbReference>
<feature type="domain" description="Reverse transcriptase" evidence="1">
    <location>
        <begin position="40"/>
        <end position="336"/>
    </location>
</feature>
<dbReference type="InterPro" id="IPR036397">
    <property type="entry name" value="RNaseH_sf"/>
</dbReference>
<dbReference type="EMBL" id="BEXD01000543">
    <property type="protein sequence ID" value="GBB88304.1"/>
    <property type="molecule type" value="Genomic_DNA"/>
</dbReference>
<dbReference type="InterPro" id="IPR000477">
    <property type="entry name" value="RT_dom"/>
</dbReference>
<feature type="domain" description="RNase H type-1" evidence="2">
    <location>
        <begin position="527"/>
        <end position="678"/>
    </location>
</feature>
<protein>
    <recommendedName>
        <fullName evidence="5">Reverse transcriptase domain-containing protein</fullName>
    </recommendedName>
</protein>
<dbReference type="Pfam" id="PF00075">
    <property type="entry name" value="RNase_H"/>
    <property type="match status" value="1"/>
</dbReference>